<dbReference type="InterPro" id="IPR050624">
    <property type="entry name" value="HTH-type_Tx_Regulator"/>
</dbReference>
<evidence type="ECO:0000259" key="3">
    <source>
        <dbReference type="PROSITE" id="PS50977"/>
    </source>
</evidence>
<name>S0P9Q6_9ENTE</name>
<reference evidence="4 5" key="1">
    <citation type="submission" date="2013-03" db="EMBL/GenBank/DDBJ databases">
        <title>The Genome Sequence of Enterococcus sulfureus ATCC_49903 (PacBio/Illumina hybrid assembly).</title>
        <authorList>
            <consortium name="The Broad Institute Genomics Platform"/>
            <consortium name="The Broad Institute Genome Sequencing Center for Infectious Disease"/>
            <person name="Earl A."/>
            <person name="Russ C."/>
            <person name="Gilmore M."/>
            <person name="Surin D."/>
            <person name="Walker B."/>
            <person name="Young S."/>
            <person name="Zeng Q."/>
            <person name="Gargeya S."/>
            <person name="Fitzgerald M."/>
            <person name="Haas B."/>
            <person name="Abouelleil A."/>
            <person name="Allen A.W."/>
            <person name="Alvarado L."/>
            <person name="Arachchi H.M."/>
            <person name="Berlin A.M."/>
            <person name="Chapman S.B."/>
            <person name="Gainer-Dewar J."/>
            <person name="Goldberg J."/>
            <person name="Griggs A."/>
            <person name="Gujja S."/>
            <person name="Hansen M."/>
            <person name="Howarth C."/>
            <person name="Imamovic A."/>
            <person name="Ireland A."/>
            <person name="Larimer J."/>
            <person name="McCowan C."/>
            <person name="Murphy C."/>
            <person name="Pearson M."/>
            <person name="Poon T.W."/>
            <person name="Priest M."/>
            <person name="Roberts A."/>
            <person name="Saif S."/>
            <person name="Shea T."/>
            <person name="Sisk P."/>
            <person name="Sykes S."/>
            <person name="Wortman J."/>
            <person name="Nusbaum C."/>
            <person name="Birren B."/>
        </authorList>
    </citation>
    <scope>NUCLEOTIDE SEQUENCE [LARGE SCALE GENOMIC DNA]</scope>
    <source>
        <strain evidence="4 5">ATCC 49903</strain>
    </source>
</reference>
<dbReference type="InterPro" id="IPR009057">
    <property type="entry name" value="Homeodomain-like_sf"/>
</dbReference>
<protein>
    <recommendedName>
        <fullName evidence="3">HTH tetR-type domain-containing protein</fullName>
    </recommendedName>
</protein>
<dbReference type="GO" id="GO:0003677">
    <property type="term" value="F:DNA binding"/>
    <property type="evidence" value="ECO:0007669"/>
    <property type="project" value="UniProtKB-UniRule"/>
</dbReference>
<feature type="domain" description="HTH tetR-type" evidence="3">
    <location>
        <begin position="6"/>
        <end position="66"/>
    </location>
</feature>
<dbReference type="SUPFAM" id="SSF46689">
    <property type="entry name" value="Homeodomain-like"/>
    <property type="match status" value="1"/>
</dbReference>
<evidence type="ECO:0000313" key="5">
    <source>
        <dbReference type="Proteomes" id="UP000015961"/>
    </source>
</evidence>
<dbReference type="STRING" id="1140003.OMY_00066"/>
<sequence>MARKKTITREQILKAAHEVVASEGFSKFTARNIATKMKCSTQPIYLEFKNMDDLKQTLIQDIFDYLSTEVFTREVTGNKLVDFGLNYIDFATSEKRLYRALYLEDSGNGELMQETSFEWFKKVSSTDPEYAELPSEQFQSVYMGFWIMTTGLASLMSAGIINPTRDRTIEILEDTLNTIVHDNVKIVVDINHSKEIL</sequence>
<dbReference type="InterPro" id="IPR036271">
    <property type="entry name" value="Tet_transcr_reg_TetR-rel_C_sf"/>
</dbReference>
<dbReference type="eggNOG" id="COG1309">
    <property type="taxonomic scope" value="Bacteria"/>
</dbReference>
<dbReference type="Proteomes" id="UP000015961">
    <property type="component" value="Unassembled WGS sequence"/>
</dbReference>
<comment type="caution">
    <text evidence="4">The sequence shown here is derived from an EMBL/GenBank/DDBJ whole genome shotgun (WGS) entry which is preliminary data.</text>
</comment>
<dbReference type="Gene3D" id="1.10.357.10">
    <property type="entry name" value="Tetracycline Repressor, domain 2"/>
    <property type="match status" value="1"/>
</dbReference>
<evidence type="ECO:0000256" key="2">
    <source>
        <dbReference type="PROSITE-ProRule" id="PRU00335"/>
    </source>
</evidence>
<evidence type="ECO:0000256" key="1">
    <source>
        <dbReference type="ARBA" id="ARBA00023125"/>
    </source>
</evidence>
<keyword evidence="1 2" id="KW-0238">DNA-binding</keyword>
<dbReference type="SUPFAM" id="SSF48498">
    <property type="entry name" value="Tetracyclin repressor-like, C-terminal domain"/>
    <property type="match status" value="1"/>
</dbReference>
<dbReference type="PANTHER" id="PTHR43479">
    <property type="entry name" value="ACREF/ENVCD OPERON REPRESSOR-RELATED"/>
    <property type="match status" value="1"/>
</dbReference>
<keyword evidence="5" id="KW-1185">Reference proteome</keyword>
<dbReference type="InterPro" id="IPR001647">
    <property type="entry name" value="HTH_TetR"/>
</dbReference>
<proteinExistence type="predicted"/>
<organism evidence="4 5">
    <name type="scientific">Enterococcus sulfureus ATCC 49903</name>
    <dbReference type="NCBI Taxonomy" id="1140003"/>
    <lineage>
        <taxon>Bacteria</taxon>
        <taxon>Bacillati</taxon>
        <taxon>Bacillota</taxon>
        <taxon>Bacilli</taxon>
        <taxon>Lactobacillales</taxon>
        <taxon>Enterococcaceae</taxon>
        <taxon>Enterococcus</taxon>
    </lineage>
</organism>
<accession>S0P9Q6</accession>
<dbReference type="PATRIC" id="fig|1140003.3.peg.62"/>
<dbReference type="OrthoDB" id="66596at2"/>
<evidence type="ECO:0000313" key="4">
    <source>
        <dbReference type="EMBL" id="EOT87010.1"/>
    </source>
</evidence>
<dbReference type="PANTHER" id="PTHR43479:SF11">
    <property type="entry name" value="ACREF_ENVCD OPERON REPRESSOR-RELATED"/>
    <property type="match status" value="1"/>
</dbReference>
<gene>
    <name evidence="4" type="ORF">I573_00065</name>
</gene>
<dbReference type="PROSITE" id="PS50977">
    <property type="entry name" value="HTH_TETR_2"/>
    <property type="match status" value="1"/>
</dbReference>
<dbReference type="RefSeq" id="WP_016184558.1">
    <property type="nucleotide sequence ID" value="NZ_ASWO01000001.1"/>
</dbReference>
<dbReference type="Pfam" id="PF00440">
    <property type="entry name" value="TetR_N"/>
    <property type="match status" value="1"/>
</dbReference>
<feature type="DNA-binding region" description="H-T-H motif" evidence="2">
    <location>
        <begin position="29"/>
        <end position="48"/>
    </location>
</feature>
<dbReference type="EMBL" id="ASWO01000001">
    <property type="protein sequence ID" value="EOT87010.1"/>
    <property type="molecule type" value="Genomic_DNA"/>
</dbReference>
<dbReference type="AlphaFoldDB" id="S0P9Q6"/>